<dbReference type="InterPro" id="IPR007728">
    <property type="entry name" value="Pre-SET_dom"/>
</dbReference>
<dbReference type="GO" id="GO:0008270">
    <property type="term" value="F:zinc ion binding"/>
    <property type="evidence" value="ECO:0007669"/>
    <property type="project" value="UniProtKB-UniRule"/>
</dbReference>
<feature type="domain" description="Chromo" evidence="13">
    <location>
        <begin position="16"/>
        <end position="66"/>
    </location>
</feature>
<comment type="catalytic activity">
    <reaction evidence="11">
        <text>L-lysyl(9)-[histone H3] + 3 S-adenosyl-L-methionine = N(6),N(6),N(6)-trimethyl-L-lysyl(9)-[histone H3] + 3 S-adenosyl-L-homocysteine + 3 H(+)</text>
        <dbReference type="Rhea" id="RHEA:60276"/>
        <dbReference type="Rhea" id="RHEA-COMP:15538"/>
        <dbReference type="Rhea" id="RHEA-COMP:15546"/>
        <dbReference type="ChEBI" id="CHEBI:15378"/>
        <dbReference type="ChEBI" id="CHEBI:29969"/>
        <dbReference type="ChEBI" id="CHEBI:57856"/>
        <dbReference type="ChEBI" id="CHEBI:59789"/>
        <dbReference type="ChEBI" id="CHEBI:61961"/>
        <dbReference type="EC" id="2.1.1.355"/>
    </reaction>
</comment>
<dbReference type="InterPro" id="IPR001214">
    <property type="entry name" value="SET_dom"/>
</dbReference>
<comment type="caution">
    <text evidence="17">The sequence shown here is derived from an EMBL/GenBank/DDBJ whole genome shotgun (WGS) entry which is preliminary data.</text>
</comment>
<dbReference type="Gene3D" id="2.170.270.10">
    <property type="entry name" value="SET domain"/>
    <property type="match status" value="1"/>
</dbReference>
<dbReference type="GO" id="GO:0140949">
    <property type="term" value="F:histone H3K9 trimethyltransferase activity"/>
    <property type="evidence" value="ECO:0007669"/>
    <property type="project" value="UniProtKB-EC"/>
</dbReference>
<dbReference type="GO" id="GO:0005634">
    <property type="term" value="C:nucleus"/>
    <property type="evidence" value="ECO:0007669"/>
    <property type="project" value="UniProtKB-SubCell"/>
</dbReference>
<feature type="binding site" evidence="12">
    <location>
        <position position="239"/>
    </location>
    <ligand>
        <name>Zn(2+)</name>
        <dbReference type="ChEBI" id="CHEBI:29105"/>
        <label>3</label>
    </ligand>
</feature>
<organism evidence="17 18">
    <name type="scientific">Diversispora eburnea</name>
    <dbReference type="NCBI Taxonomy" id="1213867"/>
    <lineage>
        <taxon>Eukaryota</taxon>
        <taxon>Fungi</taxon>
        <taxon>Fungi incertae sedis</taxon>
        <taxon>Mucoromycota</taxon>
        <taxon>Glomeromycotina</taxon>
        <taxon>Glomeromycetes</taxon>
        <taxon>Diversisporales</taxon>
        <taxon>Diversisporaceae</taxon>
        <taxon>Diversispora</taxon>
    </lineage>
</organism>
<dbReference type="PROSITE" id="PS50868">
    <property type="entry name" value="POST_SET"/>
    <property type="match status" value="1"/>
</dbReference>
<keyword evidence="10 11" id="KW-0539">Nucleus</keyword>
<dbReference type="GO" id="GO:0032259">
    <property type="term" value="P:methylation"/>
    <property type="evidence" value="ECO:0007669"/>
    <property type="project" value="UniProtKB-KW"/>
</dbReference>
<evidence type="ECO:0000256" key="1">
    <source>
        <dbReference type="ARBA" id="ARBA00004123"/>
    </source>
</evidence>
<dbReference type="InterPro" id="IPR023779">
    <property type="entry name" value="Chromodomain_CS"/>
</dbReference>
<dbReference type="Pfam" id="PF00856">
    <property type="entry name" value="SET"/>
    <property type="match status" value="1"/>
</dbReference>
<dbReference type="OrthoDB" id="308383at2759"/>
<dbReference type="EC" id="2.1.1.355" evidence="11"/>
<dbReference type="PROSITE" id="PS50013">
    <property type="entry name" value="CHROMO_2"/>
    <property type="match status" value="1"/>
</dbReference>
<keyword evidence="7 11" id="KW-0479">Metal-binding</keyword>
<feature type="binding site" evidence="12">
    <location>
        <position position="186"/>
    </location>
    <ligand>
        <name>Zn(2+)</name>
        <dbReference type="ChEBI" id="CHEBI:29105"/>
        <label>1</label>
    </ligand>
</feature>
<feature type="binding site" evidence="12">
    <location>
        <position position="188"/>
    </location>
    <ligand>
        <name>Zn(2+)</name>
        <dbReference type="ChEBI" id="CHEBI:29105"/>
        <label>1</label>
    </ligand>
</feature>
<comment type="subcellular location">
    <subcellularLocation>
        <location evidence="2">Chromosome</location>
    </subcellularLocation>
    <subcellularLocation>
        <location evidence="1 11">Nucleus</location>
    </subcellularLocation>
</comment>
<feature type="domain" description="Post-SET" evidence="16">
    <location>
        <begin position="404"/>
        <end position="420"/>
    </location>
</feature>
<keyword evidence="6 11" id="KW-0949">S-adenosyl-L-methionine</keyword>
<dbReference type="AlphaFoldDB" id="A0A9N9B2S4"/>
<keyword evidence="5 11" id="KW-0808">Transferase</keyword>
<dbReference type="Pfam" id="PF05033">
    <property type="entry name" value="Pre-SET"/>
    <property type="match status" value="1"/>
</dbReference>
<keyword evidence="18" id="KW-1185">Reference proteome</keyword>
<dbReference type="Gene3D" id="2.40.50.40">
    <property type="match status" value="1"/>
</dbReference>
<evidence type="ECO:0000256" key="6">
    <source>
        <dbReference type="ARBA" id="ARBA00022691"/>
    </source>
</evidence>
<name>A0A9N9B2S4_9GLOM</name>
<feature type="domain" description="SET" evidence="14">
    <location>
        <begin position="250"/>
        <end position="380"/>
    </location>
</feature>
<evidence type="ECO:0000259" key="15">
    <source>
        <dbReference type="PROSITE" id="PS50867"/>
    </source>
</evidence>
<evidence type="ECO:0000313" key="17">
    <source>
        <dbReference type="EMBL" id="CAG8553641.1"/>
    </source>
</evidence>
<evidence type="ECO:0000256" key="3">
    <source>
        <dbReference type="ARBA" id="ARBA00022454"/>
    </source>
</evidence>
<keyword evidence="3" id="KW-0158">Chromosome</keyword>
<protein>
    <recommendedName>
        <fullName evidence="11">Histone-lysine N-methyltransferase</fullName>
        <ecNumber evidence="11">2.1.1.355</ecNumber>
    </recommendedName>
</protein>
<reference evidence="17" key="1">
    <citation type="submission" date="2021-06" db="EMBL/GenBank/DDBJ databases">
        <authorList>
            <person name="Kallberg Y."/>
            <person name="Tangrot J."/>
            <person name="Rosling A."/>
        </authorList>
    </citation>
    <scope>NUCLEOTIDE SEQUENCE</scope>
    <source>
        <strain evidence="17">AZ414A</strain>
    </source>
</reference>
<feature type="binding site" evidence="12">
    <location>
        <position position="233"/>
    </location>
    <ligand>
        <name>Zn(2+)</name>
        <dbReference type="ChEBI" id="CHEBI:29105"/>
        <label>2</label>
    </ligand>
</feature>
<dbReference type="InterPro" id="IPR016197">
    <property type="entry name" value="Chromo-like_dom_sf"/>
</dbReference>
<dbReference type="InterPro" id="IPR050973">
    <property type="entry name" value="H3K9_Histone-Lys_N-MTase"/>
</dbReference>
<dbReference type="CDD" id="cd00024">
    <property type="entry name" value="CD_CSD"/>
    <property type="match status" value="1"/>
</dbReference>
<keyword evidence="9 11" id="KW-0156">Chromatin regulator</keyword>
<dbReference type="PANTHER" id="PTHR46223">
    <property type="entry name" value="HISTONE-LYSINE N-METHYLTRANSFERASE SUV39H"/>
    <property type="match status" value="1"/>
</dbReference>
<evidence type="ECO:0000256" key="11">
    <source>
        <dbReference type="PIRNR" id="PIRNR009343"/>
    </source>
</evidence>
<evidence type="ECO:0000259" key="13">
    <source>
        <dbReference type="PROSITE" id="PS50013"/>
    </source>
</evidence>
<gene>
    <name evidence="17" type="ORF">DEBURN_LOCUS7227</name>
</gene>
<feature type="binding site" evidence="12">
    <location>
        <position position="229"/>
    </location>
    <ligand>
        <name>Zn(2+)</name>
        <dbReference type="ChEBI" id="CHEBI:29105"/>
        <label>2</label>
    </ligand>
</feature>
<proteinExistence type="inferred from homology"/>
<feature type="binding site" evidence="12">
    <location>
        <position position="200"/>
    </location>
    <ligand>
        <name>Zn(2+)</name>
        <dbReference type="ChEBI" id="CHEBI:29105"/>
        <label>1</label>
    </ligand>
</feature>
<dbReference type="SUPFAM" id="SSF82199">
    <property type="entry name" value="SET domain"/>
    <property type="match status" value="1"/>
</dbReference>
<evidence type="ECO:0000313" key="18">
    <source>
        <dbReference type="Proteomes" id="UP000789706"/>
    </source>
</evidence>
<feature type="binding site" evidence="12">
    <location>
        <position position="198"/>
    </location>
    <ligand>
        <name>Zn(2+)</name>
        <dbReference type="ChEBI" id="CHEBI:29105"/>
        <label>3</label>
    </ligand>
</feature>
<evidence type="ECO:0000259" key="16">
    <source>
        <dbReference type="PROSITE" id="PS50868"/>
    </source>
</evidence>
<dbReference type="EMBL" id="CAJVPK010000842">
    <property type="protein sequence ID" value="CAG8553641.1"/>
    <property type="molecule type" value="Genomic_DNA"/>
</dbReference>
<evidence type="ECO:0000256" key="9">
    <source>
        <dbReference type="ARBA" id="ARBA00022853"/>
    </source>
</evidence>
<dbReference type="SMART" id="SM00468">
    <property type="entry name" value="PreSET"/>
    <property type="match status" value="1"/>
</dbReference>
<feature type="binding site" evidence="12">
    <location>
        <position position="415"/>
    </location>
    <ligand>
        <name>Zn(2+)</name>
        <dbReference type="ChEBI" id="CHEBI:29105"/>
        <label>4</label>
    </ligand>
</feature>
<dbReference type="InterPro" id="IPR017984">
    <property type="entry name" value="Chromo_dom_subgr"/>
</dbReference>
<feature type="binding site" evidence="12">
    <location>
        <position position="186"/>
    </location>
    <ligand>
        <name>Zn(2+)</name>
        <dbReference type="ChEBI" id="CHEBI:29105"/>
        <label>2</label>
    </ligand>
</feature>
<evidence type="ECO:0000256" key="4">
    <source>
        <dbReference type="ARBA" id="ARBA00022603"/>
    </source>
</evidence>
<feature type="domain" description="Pre-SET" evidence="15">
    <location>
        <begin position="184"/>
        <end position="247"/>
    </location>
</feature>
<dbReference type="SUPFAM" id="SSF54160">
    <property type="entry name" value="Chromo domain-like"/>
    <property type="match status" value="1"/>
</dbReference>
<evidence type="ECO:0000256" key="5">
    <source>
        <dbReference type="ARBA" id="ARBA00022679"/>
    </source>
</evidence>
<dbReference type="Pfam" id="PF00385">
    <property type="entry name" value="Chromo"/>
    <property type="match status" value="1"/>
</dbReference>
<keyword evidence="4 11" id="KW-0489">Methyltransferase</keyword>
<keyword evidence="8 11" id="KW-0862">Zinc</keyword>
<dbReference type="SMART" id="SM00317">
    <property type="entry name" value="SET"/>
    <property type="match status" value="1"/>
</dbReference>
<feature type="binding site" evidence="12">
    <location>
        <position position="235"/>
    </location>
    <ligand>
        <name>Zn(2+)</name>
        <dbReference type="ChEBI" id="CHEBI:29105"/>
        <label>3</label>
    </ligand>
</feature>
<sequence length="422" mass="48683">MVYQEMTETLSVEEEYEVEKIIEKKEENGIVYYLLKWKGYDDIHNTWEPSHHLDCPELVKQFNREQRVKFIKIIKENVSSSNSPKPPKILVDFHFFHLNVWNRVFIRKNSTKSKNCATKPSARSKTANELAFENFLATYSHDGPPISVINDVDDQGVPPDFKYVDHYIYGEGVPCQEEQVETLVGCDCLDGICKGSKCKCLKELNGGKLNYSRETSQVKIAPRHIILECNSKCSCGINCINRISQQGRKVHLSIKRFAEKGWGVIATKRIDANMFITYYYGEIITSAEADLRGSKYDEVGRTYLFDLDFCDDGTNENSKCLYTIDAWRYGNISHFFNHSCDPNLVVYPILNDNGDIRLHHIAFFSNRVIEKGEELTFNYTGSFERHDADNVFESDGSFRLEIMDKYKCKCGSKHCRGYFHAI</sequence>
<accession>A0A9N9B2S4</accession>
<feature type="binding site" evidence="12">
    <location>
        <position position="198"/>
    </location>
    <ligand>
        <name>Zn(2+)</name>
        <dbReference type="ChEBI" id="CHEBI:29105"/>
        <label>1</label>
    </ligand>
</feature>
<dbReference type="Proteomes" id="UP000789706">
    <property type="component" value="Unassembled WGS sequence"/>
</dbReference>
<dbReference type="GO" id="GO:0005694">
    <property type="term" value="C:chromosome"/>
    <property type="evidence" value="ECO:0007669"/>
    <property type="project" value="UniProtKB-SubCell"/>
</dbReference>
<comment type="similarity">
    <text evidence="11">Belongs to the class V-like SAM-binding methyltransferase superfamily. Histone-lysine methyltransferase family. Suvar3-9 subfamily.</text>
</comment>
<evidence type="ECO:0000256" key="10">
    <source>
        <dbReference type="ARBA" id="ARBA00023242"/>
    </source>
</evidence>
<dbReference type="SMART" id="SM00298">
    <property type="entry name" value="CHROMO"/>
    <property type="match status" value="1"/>
</dbReference>
<dbReference type="PROSITE" id="PS00598">
    <property type="entry name" value="CHROMO_1"/>
    <property type="match status" value="1"/>
</dbReference>
<dbReference type="PROSITE" id="PS50280">
    <property type="entry name" value="SET"/>
    <property type="match status" value="1"/>
</dbReference>
<dbReference type="InterPro" id="IPR023780">
    <property type="entry name" value="Chromo_domain"/>
</dbReference>
<dbReference type="PROSITE" id="PS50867">
    <property type="entry name" value="PRE_SET"/>
    <property type="match status" value="1"/>
</dbReference>
<evidence type="ECO:0000256" key="8">
    <source>
        <dbReference type="ARBA" id="ARBA00022833"/>
    </source>
</evidence>
<dbReference type="InterPro" id="IPR000953">
    <property type="entry name" value="Chromo/chromo_shadow_dom"/>
</dbReference>
<dbReference type="PANTHER" id="PTHR46223:SF4">
    <property type="entry name" value="HISTONE-LYSINE N-METHYLTRANSFERASE-RELATED"/>
    <property type="match status" value="1"/>
</dbReference>
<dbReference type="InterPro" id="IPR003616">
    <property type="entry name" value="Post-SET_dom"/>
</dbReference>
<evidence type="ECO:0000256" key="12">
    <source>
        <dbReference type="PIRSR" id="PIRSR009343-2"/>
    </source>
</evidence>
<dbReference type="PRINTS" id="PR00504">
    <property type="entry name" value="CHROMODOMAIN"/>
</dbReference>
<feature type="binding site" evidence="12">
    <location>
        <position position="408"/>
    </location>
    <ligand>
        <name>Zn(2+)</name>
        <dbReference type="ChEBI" id="CHEBI:29105"/>
        <label>4</label>
    </ligand>
</feature>
<feature type="binding site" evidence="12">
    <location>
        <position position="340"/>
    </location>
    <ligand>
        <name>Zn(2+)</name>
        <dbReference type="ChEBI" id="CHEBI:29105"/>
        <label>4</label>
    </ligand>
</feature>
<feature type="binding site" evidence="12">
    <location>
        <position position="229"/>
    </location>
    <ligand>
        <name>Zn(2+)</name>
        <dbReference type="ChEBI" id="CHEBI:29105"/>
        <label>3</label>
    </ligand>
</feature>
<evidence type="ECO:0000256" key="2">
    <source>
        <dbReference type="ARBA" id="ARBA00004286"/>
    </source>
</evidence>
<evidence type="ECO:0000259" key="14">
    <source>
        <dbReference type="PROSITE" id="PS50280"/>
    </source>
</evidence>
<feature type="binding site" evidence="12">
    <location>
        <position position="410"/>
    </location>
    <ligand>
        <name>Zn(2+)</name>
        <dbReference type="ChEBI" id="CHEBI:29105"/>
        <label>4</label>
    </ligand>
</feature>
<dbReference type="PIRSF" id="PIRSF009343">
    <property type="entry name" value="SUV39_SET"/>
    <property type="match status" value="1"/>
</dbReference>
<evidence type="ECO:0000256" key="7">
    <source>
        <dbReference type="ARBA" id="ARBA00022723"/>
    </source>
</evidence>
<dbReference type="InterPro" id="IPR011381">
    <property type="entry name" value="H3-K9_MeTrfase_SUV39H1/2-like"/>
</dbReference>
<dbReference type="InterPro" id="IPR046341">
    <property type="entry name" value="SET_dom_sf"/>
</dbReference>